<keyword evidence="1" id="KW-0472">Membrane</keyword>
<keyword evidence="1" id="KW-1133">Transmembrane helix</keyword>
<keyword evidence="1" id="KW-0812">Transmembrane</keyword>
<name>A0A8S5SRI6_9CAUD</name>
<dbReference type="EMBL" id="BK032661">
    <property type="protein sequence ID" value="DAF53661.1"/>
    <property type="molecule type" value="Genomic_DNA"/>
</dbReference>
<reference evidence="2" key="1">
    <citation type="journal article" date="2021" name="Proc. Natl. Acad. Sci. U.S.A.">
        <title>A Catalog of Tens of Thousands of Viruses from Human Metagenomes Reveals Hidden Associations with Chronic Diseases.</title>
        <authorList>
            <person name="Tisza M.J."/>
            <person name="Buck C.B."/>
        </authorList>
    </citation>
    <scope>NUCLEOTIDE SEQUENCE</scope>
    <source>
        <strain evidence="2">CtMRT7</strain>
    </source>
</reference>
<feature type="transmembrane region" description="Helical" evidence="1">
    <location>
        <begin position="20"/>
        <end position="39"/>
    </location>
</feature>
<evidence type="ECO:0000313" key="2">
    <source>
        <dbReference type="EMBL" id="DAF53661.1"/>
    </source>
</evidence>
<organism evidence="2">
    <name type="scientific">Siphoviridae sp. ctMRT7</name>
    <dbReference type="NCBI Taxonomy" id="2827855"/>
    <lineage>
        <taxon>Viruses</taxon>
        <taxon>Duplodnaviria</taxon>
        <taxon>Heunggongvirae</taxon>
        <taxon>Uroviricota</taxon>
        <taxon>Caudoviricetes</taxon>
    </lineage>
</organism>
<sequence length="43" mass="5154">MVLLYHDSVIFQLAERIKIALYIWAFCIIAIVIFICYNAHIRR</sequence>
<proteinExistence type="predicted"/>
<accession>A0A8S5SRI6</accession>
<protein>
    <submittedName>
        <fullName evidence="2">Uncharacterized protein</fullName>
    </submittedName>
</protein>
<evidence type="ECO:0000256" key="1">
    <source>
        <dbReference type="SAM" id="Phobius"/>
    </source>
</evidence>